<sequence>MTPEEFVIVRGKLYRYDEEFDSNPDAYPPLLQPALTKSGKRRVHQPSVRYSPITYWQAQCSFRNLDVTGSMAELQTRIRTRDKACDEHIGEEIKELTKARDDYVWPGLSAKMQAWANPERAVREAFSGTDHVKPVVLKVGDDEHARLRELCGTLGLEHESTDAPERHRTLLGIKSDRWLVVGSNARDVFEVISEISRQRCRKQAELKERQEGRRQAAINQREAESRIRQVALVATASENQGVWDLTGRWNITCPEMQEYKLGKLTGFYMNISRDIAPYPNTNCDSDGRDGFHDERATSQIRKHTTVPTQEMSAEVRYYATFLVNKIAGVMRISGPVASGKQKACAMTYQWRGLETGKGRLVPGPDKVLMEVVFSEYGTAVSGEFEGGGFPRVTFTGVKVEAGNNRRSSSEYPWNSFARAHEKERPSRWGIFV</sequence>
<reference evidence="1 2" key="1">
    <citation type="submission" date="2017-03" db="EMBL/GenBank/DDBJ databases">
        <title>Genomes of endolithic fungi from Antarctica.</title>
        <authorList>
            <person name="Coleine C."/>
            <person name="Masonjones S."/>
            <person name="Stajich J.E."/>
        </authorList>
    </citation>
    <scope>NUCLEOTIDE SEQUENCE [LARGE SCALE GENOMIC DNA]</scope>
    <source>
        <strain evidence="1 2">CCFEE 5311</strain>
    </source>
</reference>
<dbReference type="AlphaFoldDB" id="A0A4U0V619"/>
<evidence type="ECO:0000313" key="1">
    <source>
        <dbReference type="EMBL" id="TKA44107.1"/>
    </source>
</evidence>
<gene>
    <name evidence="1" type="ORF">B0A54_04873</name>
</gene>
<accession>A0A4U0V619</accession>
<dbReference type="Proteomes" id="UP000310066">
    <property type="component" value="Unassembled WGS sequence"/>
</dbReference>
<organism evidence="1 2">
    <name type="scientific">Friedmanniomyces endolithicus</name>
    <dbReference type="NCBI Taxonomy" id="329885"/>
    <lineage>
        <taxon>Eukaryota</taxon>
        <taxon>Fungi</taxon>
        <taxon>Dikarya</taxon>
        <taxon>Ascomycota</taxon>
        <taxon>Pezizomycotina</taxon>
        <taxon>Dothideomycetes</taxon>
        <taxon>Dothideomycetidae</taxon>
        <taxon>Mycosphaerellales</taxon>
        <taxon>Teratosphaeriaceae</taxon>
        <taxon>Friedmanniomyces</taxon>
    </lineage>
</organism>
<protein>
    <submittedName>
        <fullName evidence="1">Uncharacterized protein</fullName>
    </submittedName>
</protein>
<comment type="caution">
    <text evidence="1">The sequence shown here is derived from an EMBL/GenBank/DDBJ whole genome shotgun (WGS) entry which is preliminary data.</text>
</comment>
<dbReference type="EMBL" id="NAJP01000016">
    <property type="protein sequence ID" value="TKA44107.1"/>
    <property type="molecule type" value="Genomic_DNA"/>
</dbReference>
<name>A0A4U0V619_9PEZI</name>
<dbReference type="OrthoDB" id="4630416at2759"/>
<proteinExistence type="predicted"/>
<evidence type="ECO:0000313" key="2">
    <source>
        <dbReference type="Proteomes" id="UP000310066"/>
    </source>
</evidence>